<dbReference type="Gene3D" id="3.90.1380.10">
    <property type="entry name" value="Threonine synthase, N-terminal domain"/>
    <property type="match status" value="1"/>
</dbReference>
<feature type="domain" description="Threonine synthase N-terminal" evidence="7">
    <location>
        <begin position="2"/>
        <end position="80"/>
    </location>
</feature>
<dbReference type="GO" id="GO:0009088">
    <property type="term" value="P:threonine biosynthetic process"/>
    <property type="evidence" value="ECO:0007669"/>
    <property type="project" value="TreeGrafter"/>
</dbReference>
<organism evidence="8">
    <name type="scientific">Phaeomonas parva</name>
    <dbReference type="NCBI Taxonomy" id="124430"/>
    <lineage>
        <taxon>Eukaryota</taxon>
        <taxon>Sar</taxon>
        <taxon>Stramenopiles</taxon>
        <taxon>Ochrophyta</taxon>
        <taxon>Pinguiophyceae</taxon>
        <taxon>Pinguiochrysidales</taxon>
        <taxon>Pinguiochrysidaceae</taxon>
        <taxon>Phaeomonas</taxon>
    </lineage>
</organism>
<feature type="domain" description="Tryptophan synthase beta chain-like PALP" evidence="6">
    <location>
        <begin position="101"/>
        <end position="417"/>
    </location>
</feature>
<dbReference type="Pfam" id="PF14821">
    <property type="entry name" value="Thr_synth_N"/>
    <property type="match status" value="1"/>
</dbReference>
<dbReference type="PANTHER" id="PTHR42690:SF1">
    <property type="entry name" value="THREONINE SYNTHASE-LIKE 2"/>
    <property type="match status" value="1"/>
</dbReference>
<dbReference type="InterPro" id="IPR004450">
    <property type="entry name" value="Thr_synthase-like"/>
</dbReference>
<dbReference type="AlphaFoldDB" id="A0A7S1UHN5"/>
<protein>
    <recommendedName>
        <fullName evidence="9">Threonine synthase</fullName>
    </recommendedName>
</protein>
<dbReference type="Pfam" id="PF00291">
    <property type="entry name" value="PALP"/>
    <property type="match status" value="1"/>
</dbReference>
<feature type="modified residue" description="N6-(pyridoxal phosphate)lysine" evidence="5">
    <location>
        <position position="111"/>
    </location>
</feature>
<evidence type="ECO:0000256" key="2">
    <source>
        <dbReference type="ARBA" id="ARBA00005517"/>
    </source>
</evidence>
<evidence type="ECO:0000313" key="8">
    <source>
        <dbReference type="EMBL" id="CAD9268424.1"/>
    </source>
</evidence>
<dbReference type="PANTHER" id="PTHR42690">
    <property type="entry name" value="THREONINE SYNTHASE FAMILY MEMBER"/>
    <property type="match status" value="1"/>
</dbReference>
<evidence type="ECO:0000256" key="4">
    <source>
        <dbReference type="ARBA" id="ARBA00023239"/>
    </source>
</evidence>
<dbReference type="NCBIfam" id="TIGR00260">
    <property type="entry name" value="thrC"/>
    <property type="match status" value="1"/>
</dbReference>
<comment type="similarity">
    <text evidence="2">Belongs to the threonine synthase family.</text>
</comment>
<proteinExistence type="inferred from homology"/>
<name>A0A7S1UHN5_9STRA</name>
<dbReference type="SUPFAM" id="SSF53686">
    <property type="entry name" value="Tryptophan synthase beta subunit-like PLP-dependent enzymes"/>
    <property type="match status" value="1"/>
</dbReference>
<sequence>MRYVSTRGRSPPASFAHAISTGYAPDGGLYVPECLPTVGLETLRKWSALKFQDLCVEIMALWVGEDIPAADLRGVVAASFAEFSAEEVVPLAGLRGAYVAELFHGPTLAFKDFGQQVLCKLVDYFARKSGKRVTLVVSTTGDTGPAALRAAAGSTNLRIVCFYPTGQVSRLQERQMTTVEAPNVRVISFEGGGDDMDAPIKAINTDAAFRDKHGLCSINSINWGRVAVQTVHWFFSYFRACEASGRGVGTRMHFVVPTGAMGNVAAGFIAREMGLPANLTCGVNANDIVHRCVARGQFHRAGMHRTISQAINIQVPYNMERVLYYLGGRDPTLTRGWMHIMDTTGKLTLRGPHLRALRAALNAESVTDGETAAVMRGCYEGHGYLCDPHTAVAISAGEKLGLLDGAPQAGGYPVVVLATAHAAKFEGAVRRSLGDGFWEGEFLRVHMPESARELEQKPEVGGAPAGKLFRVGEDWVAQLRTVVETGFGVGQSRL</sequence>
<keyword evidence="3 5" id="KW-0663">Pyridoxal phosphate</keyword>
<evidence type="ECO:0000256" key="1">
    <source>
        <dbReference type="ARBA" id="ARBA00001933"/>
    </source>
</evidence>
<keyword evidence="4" id="KW-0456">Lyase</keyword>
<reference evidence="8" key="1">
    <citation type="submission" date="2021-01" db="EMBL/GenBank/DDBJ databases">
        <authorList>
            <person name="Corre E."/>
            <person name="Pelletier E."/>
            <person name="Niang G."/>
            <person name="Scheremetjew M."/>
            <person name="Finn R."/>
            <person name="Kale V."/>
            <person name="Holt S."/>
            <person name="Cochrane G."/>
            <person name="Meng A."/>
            <person name="Brown T."/>
            <person name="Cohen L."/>
        </authorList>
    </citation>
    <scope>NUCLEOTIDE SEQUENCE</scope>
    <source>
        <strain evidence="8">CCMP2877</strain>
    </source>
</reference>
<evidence type="ECO:0000256" key="5">
    <source>
        <dbReference type="PIRSR" id="PIRSR604450-51"/>
    </source>
</evidence>
<dbReference type="InterPro" id="IPR037158">
    <property type="entry name" value="Thr_synth_N_sf"/>
</dbReference>
<dbReference type="Gene3D" id="3.40.50.1100">
    <property type="match status" value="2"/>
</dbReference>
<accession>A0A7S1UHN5</accession>
<evidence type="ECO:0000256" key="3">
    <source>
        <dbReference type="ARBA" id="ARBA00022898"/>
    </source>
</evidence>
<dbReference type="InterPro" id="IPR001926">
    <property type="entry name" value="TrpB-like_PALP"/>
</dbReference>
<dbReference type="EMBL" id="HBGJ01042778">
    <property type="protein sequence ID" value="CAD9268424.1"/>
    <property type="molecule type" value="Transcribed_RNA"/>
</dbReference>
<evidence type="ECO:0000259" key="7">
    <source>
        <dbReference type="Pfam" id="PF14821"/>
    </source>
</evidence>
<gene>
    <name evidence="8" type="ORF">PPAR1163_LOCUS26858</name>
</gene>
<evidence type="ECO:0008006" key="9">
    <source>
        <dbReference type="Google" id="ProtNLM"/>
    </source>
</evidence>
<dbReference type="GO" id="GO:0004795">
    <property type="term" value="F:threonine synthase activity"/>
    <property type="evidence" value="ECO:0007669"/>
    <property type="project" value="TreeGrafter"/>
</dbReference>
<dbReference type="InterPro" id="IPR029144">
    <property type="entry name" value="Thr_synth_N"/>
</dbReference>
<dbReference type="InterPro" id="IPR036052">
    <property type="entry name" value="TrpB-like_PALP_sf"/>
</dbReference>
<evidence type="ECO:0000259" key="6">
    <source>
        <dbReference type="Pfam" id="PF00291"/>
    </source>
</evidence>
<dbReference type="InterPro" id="IPR051166">
    <property type="entry name" value="Threonine_Synthase"/>
</dbReference>
<dbReference type="FunFam" id="3.90.1380.10:FF:000003">
    <property type="entry name" value="THR4p Threonine synthase"/>
    <property type="match status" value="1"/>
</dbReference>
<comment type="cofactor">
    <cofactor evidence="1 5">
        <name>pyridoxal 5'-phosphate</name>
        <dbReference type="ChEBI" id="CHEBI:597326"/>
    </cofactor>
</comment>